<organism evidence="1 2">
    <name type="scientific">Nocardia vulneris</name>
    <dbReference type="NCBI Taxonomy" id="1141657"/>
    <lineage>
        <taxon>Bacteria</taxon>
        <taxon>Bacillati</taxon>
        <taxon>Actinomycetota</taxon>
        <taxon>Actinomycetes</taxon>
        <taxon>Mycobacteriales</taxon>
        <taxon>Nocardiaceae</taxon>
        <taxon>Nocardia</taxon>
    </lineage>
</organism>
<proteinExistence type="predicted"/>
<name>A0ABR4Z3G4_9NOCA</name>
<dbReference type="RefSeq" id="WP_014982803.1">
    <property type="nucleotide sequence ID" value="NZ_BDCI01000003.1"/>
</dbReference>
<evidence type="ECO:0000313" key="1">
    <source>
        <dbReference type="EMBL" id="KIA59851.1"/>
    </source>
</evidence>
<evidence type="ECO:0000313" key="2">
    <source>
        <dbReference type="Proteomes" id="UP000031364"/>
    </source>
</evidence>
<keyword evidence="2" id="KW-1185">Reference proteome</keyword>
<gene>
    <name evidence="1" type="ORF">FG87_40495</name>
</gene>
<protein>
    <submittedName>
        <fullName evidence="1">Uncharacterized protein</fullName>
    </submittedName>
</protein>
<dbReference type="EMBL" id="JNFP01000089">
    <property type="protein sequence ID" value="KIA59851.1"/>
    <property type="molecule type" value="Genomic_DNA"/>
</dbReference>
<accession>A0ABR4Z3G4</accession>
<dbReference type="Proteomes" id="UP000031364">
    <property type="component" value="Unassembled WGS sequence"/>
</dbReference>
<sequence>MTAELSRAPGTAEWAARVDFSLPVDRRAEVSATLDHILSVVGLLRELDFTDTVPATVFHAGGRDATV</sequence>
<comment type="caution">
    <text evidence="1">The sequence shown here is derived from an EMBL/GenBank/DDBJ whole genome shotgun (WGS) entry which is preliminary data.</text>
</comment>
<reference evidence="1 2" key="1">
    <citation type="journal article" date="2014" name="Int. J. Syst. Evol. Microbiol.">
        <title>Nocardia vulneris sp. nov., isolated from wounds of human patients in North America.</title>
        <authorList>
            <person name="Lasker B.A."/>
            <person name="Bell M."/>
            <person name="Klenk H.P."/>
            <person name="Sproer C."/>
            <person name="Schumann C."/>
            <person name="Schumann P."/>
            <person name="Brown J.M."/>
        </authorList>
    </citation>
    <scope>NUCLEOTIDE SEQUENCE [LARGE SCALE GENOMIC DNA]</scope>
    <source>
        <strain evidence="1 2">W9851</strain>
    </source>
</reference>